<accession>A0ABR6Y058</accession>
<dbReference type="Gene3D" id="3.30.1150.10">
    <property type="match status" value="1"/>
</dbReference>
<organism evidence="3 4">
    <name type="scientific">Winogradskyella echinorum</name>
    <dbReference type="NCBI Taxonomy" id="538189"/>
    <lineage>
        <taxon>Bacteria</taxon>
        <taxon>Pseudomonadati</taxon>
        <taxon>Bacteroidota</taxon>
        <taxon>Flavobacteriia</taxon>
        <taxon>Flavobacteriales</taxon>
        <taxon>Flavobacteriaceae</taxon>
        <taxon>Winogradskyella</taxon>
    </lineage>
</organism>
<feature type="transmembrane region" description="Helical" evidence="1">
    <location>
        <begin position="34"/>
        <end position="51"/>
    </location>
</feature>
<evidence type="ECO:0000313" key="4">
    <source>
        <dbReference type="Proteomes" id="UP000607435"/>
    </source>
</evidence>
<gene>
    <name evidence="3" type="ORF">H6H04_07065</name>
</gene>
<keyword evidence="1" id="KW-1133">Transmembrane helix</keyword>
<dbReference type="Proteomes" id="UP000607435">
    <property type="component" value="Unassembled WGS sequence"/>
</dbReference>
<sequence>MKNSKNDFGIAGQSTTEVKKSQKHDANLQKNSTLYFQIGLILCLLGTYALFEMQFQEKKLIFDTVESTELATIDVAEKFRVEPDVTVKKQKAVKQTVLTEKVKEVEDDYIENEPEDLVVTDPTPLSDDPIADPGDIVDATPIDDLIFVPFSKIEKVPVYPGCERHKTNDKRKKCMSEKITKLINKRFNTDLGSEYGLSGRQRINTQFTIDKNGNVTDVKIRGPHNVLEKEANRVINKIPKMEPGLQRNVPVGVIYTLPIIFDIRD</sequence>
<proteinExistence type="predicted"/>
<keyword evidence="1" id="KW-0472">Membrane</keyword>
<name>A0ABR6Y058_9FLAO</name>
<dbReference type="RefSeq" id="WP_186845208.1">
    <property type="nucleotide sequence ID" value="NZ_JACOME010000001.1"/>
</dbReference>
<evidence type="ECO:0000256" key="1">
    <source>
        <dbReference type="SAM" id="Phobius"/>
    </source>
</evidence>
<dbReference type="EMBL" id="JACOME010000001">
    <property type="protein sequence ID" value="MBC3846131.1"/>
    <property type="molecule type" value="Genomic_DNA"/>
</dbReference>
<dbReference type="SUPFAM" id="SSF74653">
    <property type="entry name" value="TolA/TonB C-terminal domain"/>
    <property type="match status" value="1"/>
</dbReference>
<evidence type="ECO:0000259" key="2">
    <source>
        <dbReference type="Pfam" id="PF03544"/>
    </source>
</evidence>
<reference evidence="3 4" key="1">
    <citation type="submission" date="2020-08" db="EMBL/GenBank/DDBJ databases">
        <title>Winogradskyella ouciana sp. nov., isolated from the hadal seawater of the Mariana Trench.</title>
        <authorList>
            <person name="He X."/>
        </authorList>
    </citation>
    <scope>NUCLEOTIDE SEQUENCE [LARGE SCALE GENOMIC DNA]</scope>
    <source>
        <strain evidence="3 4">KCTC 22026</strain>
    </source>
</reference>
<protein>
    <submittedName>
        <fullName evidence="3">Energy transducer TonB</fullName>
    </submittedName>
</protein>
<feature type="domain" description="TonB C-terminal" evidence="2">
    <location>
        <begin position="203"/>
        <end position="263"/>
    </location>
</feature>
<evidence type="ECO:0000313" key="3">
    <source>
        <dbReference type="EMBL" id="MBC3846131.1"/>
    </source>
</evidence>
<dbReference type="Pfam" id="PF03544">
    <property type="entry name" value="TonB_C"/>
    <property type="match status" value="1"/>
</dbReference>
<keyword evidence="4" id="KW-1185">Reference proteome</keyword>
<dbReference type="InterPro" id="IPR037682">
    <property type="entry name" value="TonB_C"/>
</dbReference>
<comment type="caution">
    <text evidence="3">The sequence shown here is derived from an EMBL/GenBank/DDBJ whole genome shotgun (WGS) entry which is preliminary data.</text>
</comment>
<keyword evidence="1" id="KW-0812">Transmembrane</keyword>